<name>A0A498CPW8_9FIRM</name>
<evidence type="ECO:0000256" key="6">
    <source>
        <dbReference type="NCBIfam" id="TIGR01280"/>
    </source>
</evidence>
<dbReference type="Pfam" id="PF02609">
    <property type="entry name" value="Exonuc_VII_S"/>
    <property type="match status" value="1"/>
</dbReference>
<protein>
    <recommendedName>
        <fullName evidence="6">Exodeoxyribonuclease VII small subunit</fullName>
        <ecNumber evidence="6">3.1.11.6</ecNumber>
    </recommendedName>
</protein>
<comment type="similarity">
    <text evidence="1">Belongs to the XseB family.</text>
</comment>
<dbReference type="SUPFAM" id="SSF116842">
    <property type="entry name" value="XseB-like"/>
    <property type="match status" value="1"/>
</dbReference>
<dbReference type="InterPro" id="IPR003761">
    <property type="entry name" value="Exonuc_VII_S"/>
</dbReference>
<proteinExistence type="inferred from homology"/>
<sequence>MTKTMTLEAAVARLEEIAAKLGGDVSIDDAVKLYGEAVKLLDFANGKLEAAKLKVEKLAAPKETEDEPV</sequence>
<dbReference type="InterPro" id="IPR037004">
    <property type="entry name" value="Exonuc_VII_ssu_sf"/>
</dbReference>
<dbReference type="Proteomes" id="UP000276301">
    <property type="component" value="Unassembled WGS sequence"/>
</dbReference>
<keyword evidence="5" id="KW-0269">Exonuclease</keyword>
<dbReference type="Gene3D" id="1.10.287.1040">
    <property type="entry name" value="Exonuclease VII, small subunit"/>
    <property type="match status" value="1"/>
</dbReference>
<keyword evidence="3" id="KW-0540">Nuclease</keyword>
<evidence type="ECO:0000256" key="5">
    <source>
        <dbReference type="ARBA" id="ARBA00022839"/>
    </source>
</evidence>
<dbReference type="GO" id="GO:0008855">
    <property type="term" value="F:exodeoxyribonuclease VII activity"/>
    <property type="evidence" value="ECO:0007669"/>
    <property type="project" value="UniProtKB-UniRule"/>
</dbReference>
<reference evidence="7 8" key="1">
    <citation type="submission" date="2018-10" db="EMBL/GenBank/DDBJ databases">
        <title>Anaerotruncus faecis sp. nov., isolated from human feces.</title>
        <authorList>
            <person name="Wang Y.-J."/>
        </authorList>
    </citation>
    <scope>NUCLEOTIDE SEQUENCE [LARGE SCALE GENOMIC DNA]</scope>
    <source>
        <strain evidence="7 8">22A2-44</strain>
    </source>
</reference>
<gene>
    <name evidence="7" type="primary">xseB</name>
    <name evidence="7" type="ORF">D4A47_00870</name>
</gene>
<dbReference type="GO" id="GO:0006308">
    <property type="term" value="P:DNA catabolic process"/>
    <property type="evidence" value="ECO:0007669"/>
    <property type="project" value="UniProtKB-UniRule"/>
</dbReference>
<evidence type="ECO:0000256" key="3">
    <source>
        <dbReference type="ARBA" id="ARBA00022722"/>
    </source>
</evidence>
<keyword evidence="4 7" id="KW-0378">Hydrolase</keyword>
<accession>A0A498CPW8</accession>
<evidence type="ECO:0000256" key="4">
    <source>
        <dbReference type="ARBA" id="ARBA00022801"/>
    </source>
</evidence>
<dbReference type="AlphaFoldDB" id="A0A498CPW8"/>
<evidence type="ECO:0000313" key="7">
    <source>
        <dbReference type="EMBL" id="RLL14567.1"/>
    </source>
</evidence>
<dbReference type="EMBL" id="RCHT01000001">
    <property type="protein sequence ID" value="RLL14567.1"/>
    <property type="molecule type" value="Genomic_DNA"/>
</dbReference>
<dbReference type="RefSeq" id="WP_101550761.1">
    <property type="nucleotide sequence ID" value="NZ_DBFBJK010000004.1"/>
</dbReference>
<dbReference type="GO" id="GO:0009318">
    <property type="term" value="C:exodeoxyribonuclease VII complex"/>
    <property type="evidence" value="ECO:0007669"/>
    <property type="project" value="UniProtKB-UniRule"/>
</dbReference>
<organism evidence="7 8">
    <name type="scientific">Anaerotruncus massiliensis</name>
    <name type="common">ex Liu et al. 2021</name>
    <dbReference type="NCBI Taxonomy" id="2321404"/>
    <lineage>
        <taxon>Bacteria</taxon>
        <taxon>Bacillati</taxon>
        <taxon>Bacillota</taxon>
        <taxon>Clostridia</taxon>
        <taxon>Eubacteriales</taxon>
        <taxon>Oscillospiraceae</taxon>
        <taxon>Anaerotruncus</taxon>
    </lineage>
</organism>
<dbReference type="NCBIfam" id="TIGR01280">
    <property type="entry name" value="xseB"/>
    <property type="match status" value="1"/>
</dbReference>
<keyword evidence="8" id="KW-1185">Reference proteome</keyword>
<evidence type="ECO:0000256" key="2">
    <source>
        <dbReference type="ARBA" id="ARBA00022490"/>
    </source>
</evidence>
<evidence type="ECO:0000313" key="8">
    <source>
        <dbReference type="Proteomes" id="UP000276301"/>
    </source>
</evidence>
<comment type="caution">
    <text evidence="7">The sequence shown here is derived from an EMBL/GenBank/DDBJ whole genome shotgun (WGS) entry which is preliminary data.</text>
</comment>
<evidence type="ECO:0000256" key="1">
    <source>
        <dbReference type="ARBA" id="ARBA00009998"/>
    </source>
</evidence>
<dbReference type="EC" id="3.1.11.6" evidence="6"/>
<keyword evidence="2" id="KW-0963">Cytoplasm</keyword>